<name>A0A9D2NTL8_9FIRM</name>
<proteinExistence type="predicted"/>
<accession>A0A9D2NTL8</accession>
<feature type="domain" description="Methyltransferase type 11" evidence="3">
    <location>
        <begin position="84"/>
        <end position="165"/>
    </location>
</feature>
<keyword evidence="1" id="KW-0862">Zinc</keyword>
<dbReference type="AlphaFoldDB" id="A0A9D2NTL8"/>
<comment type="caution">
    <text evidence="5">The sequence shown here is derived from an EMBL/GenBank/DDBJ whole genome shotgun (WGS) entry which is preliminary data.</text>
</comment>
<feature type="binding site" evidence="2">
    <location>
        <position position="174"/>
    </location>
    <ligand>
        <name>S-adenosyl-L-methionine</name>
        <dbReference type="ChEBI" id="CHEBI:59789"/>
    </ligand>
</feature>
<dbReference type="EMBL" id="DWWM01000057">
    <property type="protein sequence ID" value="HJC37301.1"/>
    <property type="molecule type" value="Genomic_DNA"/>
</dbReference>
<sequence>MLRCPNCHGELKREERTFRCQNGHSFDVARQGYVNLLVNARKETGDNKAMVKARTAFLEQGHYRCLRDALRGIVQELPVRLIADCGCGEGYYAQAAAEAGKEIFAFDMSKYALMKCARRHPDIHAFAASIYDLPLEDECVDMVMSIFAPFAQTEFLRVLKPGGYVLKVGPAHDHLLELKQVLYEQVYENHEETKSDPGMALCFTRTVRDQITVEGQEMIHALFQMTPYYYRSPQAGVSRLNALAQLQTRISFRMELYQKQ</sequence>
<dbReference type="InterPro" id="IPR016718">
    <property type="entry name" value="rRNA_m1G-MeTrfase_A_prd"/>
</dbReference>
<keyword evidence="5" id="KW-0808">Transferase</keyword>
<evidence type="ECO:0000256" key="2">
    <source>
        <dbReference type="PIRSR" id="PIRSR018249-2"/>
    </source>
</evidence>
<dbReference type="SUPFAM" id="SSF53335">
    <property type="entry name" value="S-adenosyl-L-methionine-dependent methyltransferases"/>
    <property type="match status" value="1"/>
</dbReference>
<dbReference type="CDD" id="cd02440">
    <property type="entry name" value="AdoMet_MTases"/>
    <property type="match status" value="1"/>
</dbReference>
<dbReference type="InterPro" id="IPR013216">
    <property type="entry name" value="Methyltransf_11"/>
</dbReference>
<dbReference type="Gene3D" id="3.40.50.150">
    <property type="entry name" value="Vaccinia Virus protein VP39"/>
    <property type="match status" value="1"/>
</dbReference>
<evidence type="ECO:0000313" key="5">
    <source>
        <dbReference type="EMBL" id="HJC37301.1"/>
    </source>
</evidence>
<feature type="binding site" evidence="1">
    <location>
        <position position="4"/>
    </location>
    <ligand>
        <name>Zn(2+)</name>
        <dbReference type="ChEBI" id="CHEBI:29105"/>
    </ligand>
</feature>
<feature type="binding site" evidence="1">
    <location>
        <position position="20"/>
    </location>
    <ligand>
        <name>Zn(2+)</name>
        <dbReference type="ChEBI" id="CHEBI:29105"/>
    </ligand>
</feature>
<organism evidence="5 6">
    <name type="scientific">Candidatus Merdibacter merdavium</name>
    <dbReference type="NCBI Taxonomy" id="2838692"/>
    <lineage>
        <taxon>Bacteria</taxon>
        <taxon>Bacillati</taxon>
        <taxon>Bacillota</taxon>
        <taxon>Erysipelotrichia</taxon>
        <taxon>Erysipelotrichales</taxon>
        <taxon>Erysipelotrichaceae</taxon>
        <taxon>Merdibacter</taxon>
    </lineage>
</organism>
<reference evidence="5" key="2">
    <citation type="submission" date="2021-04" db="EMBL/GenBank/DDBJ databases">
        <authorList>
            <person name="Gilroy R."/>
        </authorList>
    </citation>
    <scope>NUCLEOTIDE SEQUENCE</scope>
    <source>
        <strain evidence="5">CHK187-11901</strain>
    </source>
</reference>
<keyword evidence="2" id="KW-0949">S-adenosyl-L-methionine</keyword>
<evidence type="ECO:0000313" key="6">
    <source>
        <dbReference type="Proteomes" id="UP000823896"/>
    </source>
</evidence>
<dbReference type="InterPro" id="IPR048647">
    <property type="entry name" value="RlmA_N"/>
</dbReference>
<dbReference type="Pfam" id="PF08241">
    <property type="entry name" value="Methyltransf_11"/>
    <property type="match status" value="1"/>
</dbReference>
<keyword evidence="1" id="KW-0479">Metal-binding</keyword>
<dbReference type="GO" id="GO:0046872">
    <property type="term" value="F:metal ion binding"/>
    <property type="evidence" value="ECO:0007669"/>
    <property type="project" value="UniProtKB-KW"/>
</dbReference>
<dbReference type="Proteomes" id="UP000823896">
    <property type="component" value="Unassembled WGS sequence"/>
</dbReference>
<dbReference type="InterPro" id="IPR029063">
    <property type="entry name" value="SAM-dependent_MTases_sf"/>
</dbReference>
<feature type="domain" description="23S rRNA (guanine(745)-N(1))-methyltransferase N-terminal" evidence="4">
    <location>
        <begin position="3"/>
        <end position="38"/>
    </location>
</feature>
<feature type="binding site" evidence="2">
    <location>
        <position position="63"/>
    </location>
    <ligand>
        <name>S-adenosyl-L-methionine</name>
        <dbReference type="ChEBI" id="CHEBI:59789"/>
    </ligand>
</feature>
<evidence type="ECO:0000256" key="1">
    <source>
        <dbReference type="PIRSR" id="PIRSR018249-1"/>
    </source>
</evidence>
<dbReference type="GO" id="GO:0008757">
    <property type="term" value="F:S-adenosylmethionine-dependent methyltransferase activity"/>
    <property type="evidence" value="ECO:0007669"/>
    <property type="project" value="InterPro"/>
</dbReference>
<feature type="binding site" evidence="1">
    <location>
        <position position="24"/>
    </location>
    <ligand>
        <name>Zn(2+)</name>
        <dbReference type="ChEBI" id="CHEBI:29105"/>
    </ligand>
</feature>
<dbReference type="GO" id="GO:0032259">
    <property type="term" value="P:methylation"/>
    <property type="evidence" value="ECO:0007669"/>
    <property type="project" value="UniProtKB-KW"/>
</dbReference>
<keyword evidence="5" id="KW-0489">Methyltransferase</keyword>
<protein>
    <submittedName>
        <fullName evidence="5">Methyltransferase domain-containing protein</fullName>
    </submittedName>
</protein>
<evidence type="ECO:0000259" key="4">
    <source>
        <dbReference type="Pfam" id="PF21302"/>
    </source>
</evidence>
<feature type="binding site" evidence="1">
    <location>
        <position position="7"/>
    </location>
    <ligand>
        <name>Zn(2+)</name>
        <dbReference type="ChEBI" id="CHEBI:29105"/>
    </ligand>
</feature>
<feature type="binding site" evidence="2">
    <location>
        <begin position="89"/>
        <end position="90"/>
    </location>
    <ligand>
        <name>S-adenosyl-L-methionine</name>
        <dbReference type="ChEBI" id="CHEBI:59789"/>
    </ligand>
</feature>
<dbReference type="PIRSF" id="PIRSF018249">
    <property type="entry name" value="MyrA_prd"/>
    <property type="match status" value="1"/>
</dbReference>
<evidence type="ECO:0000259" key="3">
    <source>
        <dbReference type="Pfam" id="PF08241"/>
    </source>
</evidence>
<gene>
    <name evidence="5" type="ORF">H9702_09280</name>
</gene>
<reference evidence="5" key="1">
    <citation type="journal article" date="2021" name="PeerJ">
        <title>Extensive microbial diversity within the chicken gut microbiome revealed by metagenomics and culture.</title>
        <authorList>
            <person name="Gilroy R."/>
            <person name="Ravi A."/>
            <person name="Getino M."/>
            <person name="Pursley I."/>
            <person name="Horton D.L."/>
            <person name="Alikhan N.F."/>
            <person name="Baker D."/>
            <person name="Gharbi K."/>
            <person name="Hall N."/>
            <person name="Watson M."/>
            <person name="Adriaenssens E.M."/>
            <person name="Foster-Nyarko E."/>
            <person name="Jarju S."/>
            <person name="Secka A."/>
            <person name="Antonio M."/>
            <person name="Oren A."/>
            <person name="Chaudhuri R.R."/>
            <person name="La Ragione R."/>
            <person name="Hildebrand F."/>
            <person name="Pallen M.J."/>
        </authorList>
    </citation>
    <scope>NUCLEOTIDE SEQUENCE</scope>
    <source>
        <strain evidence="5">CHK187-11901</strain>
    </source>
</reference>
<dbReference type="Pfam" id="PF21302">
    <property type="entry name" value="Zn_ribbon_RlmA"/>
    <property type="match status" value="1"/>
</dbReference>